<reference evidence="1 2" key="1">
    <citation type="journal article" date="2004" name="Mol. Plant Microbe Interact.">
        <title>The genome sequence of the Gram-positive sugarcane pathogen Leifsonia xyli subsp. xyli.</title>
        <authorList>
            <person name="Monteiro-Vitorello C.B."/>
            <person name="Camargo L.E.A."/>
            <person name="Van Sluys M.A."/>
            <person name="Kitajima J.P."/>
            <person name="Truffi D."/>
            <person name="do Amaral A.M."/>
            <person name="Harakava R."/>
            <person name="de Oliveira J.C.F."/>
            <person name="Wood D."/>
            <person name="de Oliveira M.C."/>
            <person name="Miyaki C.Y."/>
            <person name="Takita M.A."/>
            <person name="da Silva A.C.R."/>
            <person name="Furlan L.R."/>
            <person name="Carraro D.M."/>
            <person name="Camarotte G."/>
            <person name="Almeida N.F. Jr."/>
            <person name="Carrer H."/>
            <person name="Coutinho L.L."/>
            <person name="El-Dorry H.A."/>
            <person name="Ferro M.I.T."/>
            <person name="Gagliardi P.R."/>
            <person name="Giglioti E."/>
            <person name="Goldman M.H.S."/>
            <person name="Goldman G.H."/>
            <person name="Kimura E.T."/>
            <person name="Ferro E.S."/>
            <person name="Kuramae E.E."/>
            <person name="Lemos E.G.M."/>
            <person name="Lemos M.V.F."/>
            <person name="Mauro S.M.Z."/>
            <person name="Machado M.A."/>
            <person name="Marino C.L."/>
            <person name="Menck C.F."/>
            <person name="Nunes L.R."/>
            <person name="Oliveira R.C."/>
            <person name="Pereira G.G."/>
            <person name="Siqueira W."/>
            <person name="de Souza A.A."/>
            <person name="Tsai S.M."/>
            <person name="Zanca A.S."/>
            <person name="Simpson A.J.G."/>
            <person name="Brumbley S.M."/>
            <person name="Setubal J.C."/>
        </authorList>
    </citation>
    <scope>NUCLEOTIDE SEQUENCE [LARGE SCALE GENOMIC DNA]</scope>
    <source>
        <strain evidence="1 2">CTCB07</strain>
    </source>
</reference>
<dbReference type="GO" id="GO:0050308">
    <property type="term" value="F:sugar-phosphatase activity"/>
    <property type="evidence" value="ECO:0007669"/>
    <property type="project" value="TreeGrafter"/>
</dbReference>
<dbReference type="PANTHER" id="PTHR43481:SF4">
    <property type="entry name" value="GLYCEROL-1-PHOSPHATE PHOSPHOHYDROLASE 1-RELATED"/>
    <property type="match status" value="1"/>
</dbReference>
<dbReference type="RefSeq" id="WP_011185276.1">
    <property type="nucleotide sequence ID" value="NC_006087.1"/>
</dbReference>
<dbReference type="InterPro" id="IPR023198">
    <property type="entry name" value="PGP-like_dom2"/>
</dbReference>
<dbReference type="SFLD" id="SFLDG01129">
    <property type="entry name" value="C1.5:_HAD__Beta-PGM__Phosphata"/>
    <property type="match status" value="1"/>
</dbReference>
<dbReference type="STRING" id="281090.Lxx02170"/>
<dbReference type="InterPro" id="IPR051806">
    <property type="entry name" value="HAD-like_SPP"/>
</dbReference>
<proteinExistence type="predicted"/>
<dbReference type="KEGG" id="lxx:Lxx02170"/>
<sequence>MQQLTAAGFLFDMDGTLVDSTPVVEAVWTEFSRANGLDPAEVLGYAHGRQAIDTLARFLPQRSPAERGELLSALVAEEVARTEGIVEVPGAGALLTALIGAGAPVAVVTSAPRELAVARMTAAGVPVPPVLVAAEDVERGKPDPQAYLLAAERLGVPAASCFAFEDAPAGLAAAVASGACVVVVGVYESAVSEGLGRVLDYVGELSVTEAGGEWSTGLVAASTTPAARTAAGQPSAR</sequence>
<dbReference type="SFLD" id="SFLDS00003">
    <property type="entry name" value="Haloacid_Dehalogenase"/>
    <property type="match status" value="1"/>
</dbReference>
<dbReference type="eggNOG" id="COG0637">
    <property type="taxonomic scope" value="Bacteria"/>
</dbReference>
<dbReference type="Gene3D" id="3.40.50.1000">
    <property type="entry name" value="HAD superfamily/HAD-like"/>
    <property type="match status" value="1"/>
</dbReference>
<dbReference type="AlphaFoldDB" id="Q6AH74"/>
<dbReference type="HOGENOM" id="CLU_045011_13_4_11"/>
<protein>
    <submittedName>
        <fullName evidence="1">Phosphatase</fullName>
    </submittedName>
</protein>
<dbReference type="InterPro" id="IPR006439">
    <property type="entry name" value="HAD-SF_hydro_IA"/>
</dbReference>
<name>Q6AH74_LEIXX</name>
<dbReference type="Pfam" id="PF00702">
    <property type="entry name" value="Hydrolase"/>
    <property type="match status" value="1"/>
</dbReference>
<dbReference type="EMBL" id="AE016822">
    <property type="protein sequence ID" value="AAT88271.1"/>
    <property type="molecule type" value="Genomic_DNA"/>
</dbReference>
<gene>
    <name evidence="1" type="ordered locus">Lxx02170</name>
</gene>
<organism evidence="1 2">
    <name type="scientific">Leifsonia xyli subsp. xyli (strain CTCB07)</name>
    <dbReference type="NCBI Taxonomy" id="281090"/>
    <lineage>
        <taxon>Bacteria</taxon>
        <taxon>Bacillati</taxon>
        <taxon>Actinomycetota</taxon>
        <taxon>Actinomycetes</taxon>
        <taxon>Micrococcales</taxon>
        <taxon>Microbacteriaceae</taxon>
        <taxon>Leifsonia</taxon>
    </lineage>
</organism>
<evidence type="ECO:0000313" key="2">
    <source>
        <dbReference type="Proteomes" id="UP000001306"/>
    </source>
</evidence>
<dbReference type="NCBIfam" id="TIGR01509">
    <property type="entry name" value="HAD-SF-IA-v3"/>
    <property type="match status" value="1"/>
</dbReference>
<dbReference type="PRINTS" id="PR00413">
    <property type="entry name" value="HADHALOGNASE"/>
</dbReference>
<evidence type="ECO:0000313" key="1">
    <source>
        <dbReference type="EMBL" id="AAT88271.1"/>
    </source>
</evidence>
<dbReference type="SUPFAM" id="SSF56784">
    <property type="entry name" value="HAD-like"/>
    <property type="match status" value="1"/>
</dbReference>
<dbReference type="InterPro" id="IPR023214">
    <property type="entry name" value="HAD_sf"/>
</dbReference>
<dbReference type="PANTHER" id="PTHR43481">
    <property type="entry name" value="FRUCTOSE-1-PHOSPHATE PHOSPHATASE"/>
    <property type="match status" value="1"/>
</dbReference>
<keyword evidence="2" id="KW-1185">Reference proteome</keyword>
<dbReference type="Proteomes" id="UP000001306">
    <property type="component" value="Chromosome"/>
</dbReference>
<dbReference type="InterPro" id="IPR036412">
    <property type="entry name" value="HAD-like_sf"/>
</dbReference>
<accession>Q6AH74</accession>
<dbReference type="Gene3D" id="1.10.150.240">
    <property type="entry name" value="Putative phosphatase, domain 2"/>
    <property type="match status" value="1"/>
</dbReference>